<keyword evidence="1" id="KW-0472">Membrane</keyword>
<evidence type="ECO:0000256" key="1">
    <source>
        <dbReference type="SAM" id="Phobius"/>
    </source>
</evidence>
<organism evidence="2 3">
    <name type="scientific">Methylovulum psychrotolerans</name>
    <dbReference type="NCBI Taxonomy" id="1704499"/>
    <lineage>
        <taxon>Bacteria</taxon>
        <taxon>Pseudomonadati</taxon>
        <taxon>Pseudomonadota</taxon>
        <taxon>Gammaproteobacteria</taxon>
        <taxon>Methylococcales</taxon>
        <taxon>Methylococcaceae</taxon>
        <taxon>Methylovulum</taxon>
    </lineage>
</organism>
<dbReference type="KEGG" id="mpsy:CEK71_21535"/>
<sequence length="91" mass="9381">MSAILAWVFALFEKIPARVLGGLGFGWATYAGYSAAVESFIGSAVSSIQSTGGVLYSILSMTGFIDGFGIILGAISARAALQFIDKLAKIG</sequence>
<keyword evidence="1" id="KW-1133">Transmembrane helix</keyword>
<evidence type="ECO:0000313" key="3">
    <source>
        <dbReference type="Proteomes" id="UP000197019"/>
    </source>
</evidence>
<reference evidence="2 3" key="1">
    <citation type="submission" date="2017-06" db="EMBL/GenBank/DDBJ databases">
        <title>Genome Sequencing of the methanotroph Methylovulum psychrotolerants str. HV10-M2 isolated from a high-altitude environment.</title>
        <authorList>
            <person name="Mateos-Rivera A."/>
        </authorList>
    </citation>
    <scope>NUCLEOTIDE SEQUENCE [LARGE SCALE GENOMIC DNA]</scope>
    <source>
        <strain evidence="2 3">HV10_M2</strain>
    </source>
</reference>
<dbReference type="EMBL" id="CP022129">
    <property type="protein sequence ID" value="ASF48430.1"/>
    <property type="molecule type" value="Genomic_DNA"/>
</dbReference>
<evidence type="ECO:0008006" key="4">
    <source>
        <dbReference type="Google" id="ProtNLM"/>
    </source>
</evidence>
<proteinExistence type="predicted"/>
<feature type="transmembrane region" description="Helical" evidence="1">
    <location>
        <begin position="54"/>
        <end position="81"/>
    </location>
</feature>
<keyword evidence="3" id="KW-1185">Reference proteome</keyword>
<dbReference type="Proteomes" id="UP000197019">
    <property type="component" value="Chromosome"/>
</dbReference>
<dbReference type="AlphaFoldDB" id="A0A1Z4C4J5"/>
<name>A0A1Z4C4J5_9GAMM</name>
<evidence type="ECO:0000313" key="2">
    <source>
        <dbReference type="EMBL" id="ASF48430.1"/>
    </source>
</evidence>
<protein>
    <recommendedName>
        <fullName evidence="4">DUF2523 domain-containing protein</fullName>
    </recommendedName>
</protein>
<gene>
    <name evidence="2" type="ORF">CEK71_21535</name>
</gene>
<dbReference type="Pfam" id="PF10734">
    <property type="entry name" value="DUF2523"/>
    <property type="match status" value="1"/>
</dbReference>
<dbReference type="InterPro" id="IPR019670">
    <property type="entry name" value="DUF2523"/>
</dbReference>
<dbReference type="RefSeq" id="WP_088621297.1">
    <property type="nucleotide sequence ID" value="NZ_CP022129.1"/>
</dbReference>
<accession>A0A1Z4C4J5</accession>
<keyword evidence="1" id="KW-0812">Transmembrane</keyword>